<evidence type="ECO:0000259" key="1">
    <source>
        <dbReference type="PROSITE" id="PS50249"/>
    </source>
</evidence>
<dbReference type="EnsemblMetazoa" id="Aqu2.1.17808_001">
    <property type="protein sequence ID" value="Aqu2.1.17808_001"/>
    <property type="gene ID" value="Aqu2.1.17808"/>
</dbReference>
<dbReference type="PANTHER" id="PTHR10410">
    <property type="entry name" value="EUKARYOTIC TRANSLATION INITIATION FACTOR 3 -RELATED"/>
    <property type="match status" value="1"/>
</dbReference>
<keyword evidence="3" id="KW-1185">Reference proteome</keyword>
<name>A0A1X7TS78_AMPQE</name>
<accession>A0A1X7TS78</accession>
<dbReference type="Pfam" id="PF18110">
    <property type="entry name" value="BRCC36_C"/>
    <property type="match status" value="1"/>
</dbReference>
<reference evidence="3" key="1">
    <citation type="journal article" date="2010" name="Nature">
        <title>The Amphimedon queenslandica genome and the evolution of animal complexity.</title>
        <authorList>
            <person name="Srivastava M."/>
            <person name="Simakov O."/>
            <person name="Chapman J."/>
            <person name="Fahey B."/>
            <person name="Gauthier M.E."/>
            <person name="Mitros T."/>
            <person name="Richards G.S."/>
            <person name="Conaco C."/>
            <person name="Dacre M."/>
            <person name="Hellsten U."/>
            <person name="Larroux C."/>
            <person name="Putnam N.H."/>
            <person name="Stanke M."/>
            <person name="Adamska M."/>
            <person name="Darling A."/>
            <person name="Degnan S.M."/>
            <person name="Oakley T.H."/>
            <person name="Plachetzki D.C."/>
            <person name="Zhai Y."/>
            <person name="Adamski M."/>
            <person name="Calcino A."/>
            <person name="Cummins S.F."/>
            <person name="Goodstein D.M."/>
            <person name="Harris C."/>
            <person name="Jackson D.J."/>
            <person name="Leys S.P."/>
            <person name="Shu S."/>
            <person name="Woodcroft B.J."/>
            <person name="Vervoort M."/>
            <person name="Kosik K.S."/>
            <person name="Manning G."/>
            <person name="Degnan B.M."/>
            <person name="Rokhsar D.S."/>
        </authorList>
    </citation>
    <scope>NUCLEOTIDE SEQUENCE [LARGE SCALE GENOMIC DNA]</scope>
</reference>
<dbReference type="InParanoid" id="A0A1X7TS78"/>
<protein>
    <recommendedName>
        <fullName evidence="1">MPN domain-containing protein</fullName>
    </recommendedName>
</protein>
<dbReference type="InterPro" id="IPR037518">
    <property type="entry name" value="MPN"/>
</dbReference>
<dbReference type="AlphaFoldDB" id="A0A1X7TS78"/>
<dbReference type="InterPro" id="IPR050242">
    <property type="entry name" value="JAMM_MPN+_peptidase_M67A"/>
</dbReference>
<dbReference type="Pfam" id="PF01398">
    <property type="entry name" value="JAB"/>
    <property type="match status" value="1"/>
</dbReference>
<feature type="domain" description="MPN" evidence="1">
    <location>
        <begin position="6"/>
        <end position="148"/>
    </location>
</feature>
<dbReference type="KEGG" id="aqu:100631756"/>
<dbReference type="Proteomes" id="UP000007879">
    <property type="component" value="Unassembled WGS sequence"/>
</dbReference>
<dbReference type="Gene3D" id="3.40.140.10">
    <property type="entry name" value="Cytidine Deaminase, domain 2"/>
    <property type="match status" value="1"/>
</dbReference>
<dbReference type="SUPFAM" id="SSF102712">
    <property type="entry name" value="JAB1/MPN domain"/>
    <property type="match status" value="1"/>
</dbReference>
<dbReference type="InterPro" id="IPR000555">
    <property type="entry name" value="JAMM/MPN+_dom"/>
</dbReference>
<reference evidence="2" key="2">
    <citation type="submission" date="2017-05" db="UniProtKB">
        <authorList>
            <consortium name="EnsemblMetazoa"/>
        </authorList>
    </citation>
    <scope>IDENTIFICATION</scope>
</reference>
<sequence length="267" mass="30194">MAAVRVELTCDTYLCCLTHAMSTEREEVMGLLLGEIIEEGEVAVVQVFSLYMMRRLDKQPDRVEISPEQLSSGAIEAEALSERMNRTVQVVGWYHSHPHITVWPSHVDVRTQANYQLMGRHFVGLIFSCFEEIDKKCSTKVICFQSIPKLNDPLNYEHVTLECKVVPTVQGTVSPMASSGLIRLLNILIEEEKHSYENNQKFSNDELTLLHNGAVYVQSLSQLLQVIGAPLLQLLQELLINNNNVINKLEKERDRLLVSLSTEGESV</sequence>
<dbReference type="InterPro" id="IPR040749">
    <property type="entry name" value="BRCC36_C"/>
</dbReference>
<dbReference type="STRING" id="400682.A0A1X7TS78"/>
<organism evidence="2">
    <name type="scientific">Amphimedon queenslandica</name>
    <name type="common">Sponge</name>
    <dbReference type="NCBI Taxonomy" id="400682"/>
    <lineage>
        <taxon>Eukaryota</taxon>
        <taxon>Metazoa</taxon>
        <taxon>Porifera</taxon>
        <taxon>Demospongiae</taxon>
        <taxon>Heteroscleromorpha</taxon>
        <taxon>Haplosclerida</taxon>
        <taxon>Niphatidae</taxon>
        <taxon>Amphimedon</taxon>
    </lineage>
</organism>
<dbReference type="EnsemblMetazoa" id="XM_020002492.1">
    <property type="protein sequence ID" value="XP_019858051.1"/>
    <property type="gene ID" value="LOC100631756"/>
</dbReference>
<dbReference type="OrthoDB" id="446074at2759"/>
<dbReference type="PROSITE" id="PS50249">
    <property type="entry name" value="MPN"/>
    <property type="match status" value="1"/>
</dbReference>
<evidence type="ECO:0000313" key="2">
    <source>
        <dbReference type="EnsemblMetazoa" id="Aqu2.1.17808_001"/>
    </source>
</evidence>
<dbReference type="SMART" id="SM00232">
    <property type="entry name" value="JAB_MPN"/>
    <property type="match status" value="1"/>
</dbReference>
<proteinExistence type="predicted"/>
<gene>
    <name evidence="2" type="primary">100631756</name>
</gene>
<dbReference type="GO" id="GO:0008237">
    <property type="term" value="F:metallopeptidase activity"/>
    <property type="evidence" value="ECO:0007669"/>
    <property type="project" value="InterPro"/>
</dbReference>
<evidence type="ECO:0000313" key="3">
    <source>
        <dbReference type="Proteomes" id="UP000007879"/>
    </source>
</evidence>